<gene>
    <name evidence="2" type="ORF">NQ317_003241</name>
</gene>
<evidence type="ECO:0000313" key="3">
    <source>
        <dbReference type="Proteomes" id="UP001162164"/>
    </source>
</evidence>
<protein>
    <submittedName>
        <fullName evidence="2">Uncharacterized protein</fullName>
    </submittedName>
</protein>
<evidence type="ECO:0000256" key="1">
    <source>
        <dbReference type="SAM" id="MobiDB-lite"/>
    </source>
</evidence>
<feature type="region of interest" description="Disordered" evidence="1">
    <location>
        <begin position="1"/>
        <end position="20"/>
    </location>
</feature>
<comment type="caution">
    <text evidence="2">The sequence shown here is derived from an EMBL/GenBank/DDBJ whole genome shotgun (WGS) entry which is preliminary data.</text>
</comment>
<name>A0ABQ9J649_9CUCU</name>
<evidence type="ECO:0000313" key="2">
    <source>
        <dbReference type="EMBL" id="KAJ8973611.1"/>
    </source>
</evidence>
<dbReference type="InterPro" id="IPR043136">
    <property type="entry name" value="B30.2/SPRY_sf"/>
</dbReference>
<accession>A0ABQ9J649</accession>
<proteinExistence type="predicted"/>
<dbReference type="EMBL" id="JAPWTJ010001144">
    <property type="protein sequence ID" value="KAJ8973611.1"/>
    <property type="molecule type" value="Genomic_DNA"/>
</dbReference>
<dbReference type="Gene3D" id="2.60.120.920">
    <property type="match status" value="1"/>
</dbReference>
<reference evidence="2" key="1">
    <citation type="journal article" date="2023" name="Insect Mol. Biol.">
        <title>Genome sequencing provides insights into the evolution of gene families encoding plant cell wall-degrading enzymes in longhorned beetles.</title>
        <authorList>
            <person name="Shin N.R."/>
            <person name="Okamura Y."/>
            <person name="Kirsch R."/>
            <person name="Pauchet Y."/>
        </authorList>
    </citation>
    <scope>NUCLEOTIDE SEQUENCE</scope>
    <source>
        <strain evidence="2">MMC_N1</strain>
    </source>
</reference>
<dbReference type="Proteomes" id="UP001162164">
    <property type="component" value="Unassembled WGS sequence"/>
</dbReference>
<sequence>MKRMNPYQMTSGNNKRKQNRRFVVGGNSNENAGVQTVSKLISLHETRLNPSSKPNDLKNMLVNKFPEVICEEHTSKFPELYASMKVTIRQDHFKMAWRLDLWPGRSTGIPFSSKEERNLKQKWNRSLKMKCYCSAPDDIDLPSTATDLCRDTWMLSGSSVMINGKT</sequence>
<organism evidence="2 3">
    <name type="scientific">Molorchus minor</name>
    <dbReference type="NCBI Taxonomy" id="1323400"/>
    <lineage>
        <taxon>Eukaryota</taxon>
        <taxon>Metazoa</taxon>
        <taxon>Ecdysozoa</taxon>
        <taxon>Arthropoda</taxon>
        <taxon>Hexapoda</taxon>
        <taxon>Insecta</taxon>
        <taxon>Pterygota</taxon>
        <taxon>Neoptera</taxon>
        <taxon>Endopterygota</taxon>
        <taxon>Coleoptera</taxon>
        <taxon>Polyphaga</taxon>
        <taxon>Cucujiformia</taxon>
        <taxon>Chrysomeloidea</taxon>
        <taxon>Cerambycidae</taxon>
        <taxon>Lamiinae</taxon>
        <taxon>Monochamini</taxon>
        <taxon>Molorchus</taxon>
    </lineage>
</organism>
<keyword evidence="3" id="KW-1185">Reference proteome</keyword>